<comment type="caution">
    <text evidence="2">The sequence shown here is derived from an EMBL/GenBank/DDBJ whole genome shotgun (WGS) entry which is preliminary data.</text>
</comment>
<dbReference type="Proteomes" id="UP000190896">
    <property type="component" value="Unassembled WGS sequence"/>
</dbReference>
<keyword evidence="1" id="KW-0472">Membrane</keyword>
<dbReference type="AlphaFoldDB" id="A0A1T2KV27"/>
<keyword evidence="3" id="KW-1185">Reference proteome</keyword>
<dbReference type="RefSeq" id="WP_078486744.1">
    <property type="nucleotide sequence ID" value="NZ_MPRJ01000029.1"/>
</dbReference>
<keyword evidence="1" id="KW-1133">Transmembrane helix</keyword>
<feature type="transmembrane region" description="Helical" evidence="1">
    <location>
        <begin position="82"/>
        <end position="97"/>
    </location>
</feature>
<protein>
    <submittedName>
        <fullName evidence="2">Uncharacterized protein</fullName>
    </submittedName>
</protein>
<evidence type="ECO:0000313" key="2">
    <source>
        <dbReference type="EMBL" id="OOZ36695.1"/>
    </source>
</evidence>
<dbReference type="OrthoDB" id="6118617at2"/>
<organism evidence="2 3">
    <name type="scientific">Solemya velesiana gill symbiont</name>
    <dbReference type="NCBI Taxonomy" id="1918948"/>
    <lineage>
        <taxon>Bacteria</taxon>
        <taxon>Pseudomonadati</taxon>
        <taxon>Pseudomonadota</taxon>
        <taxon>Gammaproteobacteria</taxon>
        <taxon>sulfur-oxidizing symbionts</taxon>
    </lineage>
</organism>
<proteinExistence type="predicted"/>
<keyword evidence="1" id="KW-0812">Transmembrane</keyword>
<reference evidence="2 3" key="1">
    <citation type="submission" date="2016-11" db="EMBL/GenBank/DDBJ databases">
        <title>Mixed transmission modes and dynamic genome evolution in an obligate animal-bacterial symbiosis.</title>
        <authorList>
            <person name="Russell S.L."/>
            <person name="Corbett-Detig R.B."/>
            <person name="Cavanaugh C.M."/>
        </authorList>
    </citation>
    <scope>NUCLEOTIDE SEQUENCE [LARGE SCALE GENOMIC DNA]</scope>
    <source>
        <strain evidence="2">Se-Cadez</strain>
    </source>
</reference>
<feature type="transmembrane region" description="Helical" evidence="1">
    <location>
        <begin position="20"/>
        <end position="45"/>
    </location>
</feature>
<gene>
    <name evidence="2" type="ORF">BOW51_05970</name>
</gene>
<feature type="transmembrane region" description="Helical" evidence="1">
    <location>
        <begin position="51"/>
        <end position="75"/>
    </location>
</feature>
<sequence length="135" mass="15389">MSFKTTLSPSQSRSIPGERWLNVLFRTMHLVGMAGLGAGFLYAAADELWRIYLHITLVSCVGLVLLSICSNGIWLIQLRGQAILFKLVLLILVLWLPDWKAHLFILVVVISGWISHAPASVRYYSLYHRRRIEKL</sequence>
<evidence type="ECO:0000313" key="3">
    <source>
        <dbReference type="Proteomes" id="UP000190896"/>
    </source>
</evidence>
<feature type="transmembrane region" description="Helical" evidence="1">
    <location>
        <begin position="103"/>
        <end position="124"/>
    </location>
</feature>
<name>A0A1T2KV27_9GAMM</name>
<evidence type="ECO:0000256" key="1">
    <source>
        <dbReference type="SAM" id="Phobius"/>
    </source>
</evidence>
<accession>A0A1T2KV27</accession>
<dbReference type="EMBL" id="MPRJ01000029">
    <property type="protein sequence ID" value="OOZ36695.1"/>
    <property type="molecule type" value="Genomic_DNA"/>
</dbReference>